<name>A0A1I4TII9_9GAMM</name>
<dbReference type="GO" id="GO:0016787">
    <property type="term" value="F:hydrolase activity"/>
    <property type="evidence" value="ECO:0007669"/>
    <property type="project" value="UniProtKB-KW"/>
</dbReference>
<dbReference type="Gene3D" id="2.60.40.2200">
    <property type="match status" value="1"/>
</dbReference>
<feature type="domain" description="AF-1763-like C-terminal" evidence="3">
    <location>
        <begin position="507"/>
        <end position="621"/>
    </location>
</feature>
<feature type="domain" description="AB hydrolase-1" evidence="1">
    <location>
        <begin position="216"/>
        <end position="322"/>
    </location>
</feature>
<dbReference type="Pfam" id="PF00561">
    <property type="entry name" value="Abhydrolase_1"/>
    <property type="match status" value="1"/>
</dbReference>
<dbReference type="STRING" id="1720063.SAMN05216217_11470"/>
<dbReference type="InterPro" id="IPR029058">
    <property type="entry name" value="AB_hydrolase_fold"/>
</dbReference>
<dbReference type="InterPro" id="IPR049036">
    <property type="entry name" value="AF_1763-like_C"/>
</dbReference>
<evidence type="ECO:0000313" key="4">
    <source>
        <dbReference type="EMBL" id="SFM76475.1"/>
    </source>
</evidence>
<dbReference type="Gene3D" id="2.60.40.2190">
    <property type="match status" value="1"/>
</dbReference>
<keyword evidence="5" id="KW-1185">Reference proteome</keyword>
<dbReference type="Gene3D" id="3.40.50.1820">
    <property type="entry name" value="alpha/beta hydrolase"/>
    <property type="match status" value="1"/>
</dbReference>
<accession>A0A1I4TII9</accession>
<dbReference type="RefSeq" id="WP_093477744.1">
    <property type="nucleotide sequence ID" value="NZ_FOUI01000014.1"/>
</dbReference>
<dbReference type="Pfam" id="PF21768">
    <property type="entry name" value="AF_1763-like_C"/>
    <property type="match status" value="1"/>
</dbReference>
<feature type="domain" description="AFL C-terminal" evidence="2">
    <location>
        <begin position="389"/>
        <end position="486"/>
    </location>
</feature>
<dbReference type="Pfam" id="PF18067">
    <property type="entry name" value="Lipase_C"/>
    <property type="match status" value="1"/>
</dbReference>
<dbReference type="EMBL" id="FOUI01000014">
    <property type="protein sequence ID" value="SFM76475.1"/>
    <property type="molecule type" value="Genomic_DNA"/>
</dbReference>
<organism evidence="4 5">
    <name type="scientific">Halopseudomonas yangmingensis</name>
    <dbReference type="NCBI Taxonomy" id="1720063"/>
    <lineage>
        <taxon>Bacteria</taxon>
        <taxon>Pseudomonadati</taxon>
        <taxon>Pseudomonadota</taxon>
        <taxon>Gammaproteobacteria</taxon>
        <taxon>Pseudomonadales</taxon>
        <taxon>Pseudomonadaceae</taxon>
        <taxon>Halopseudomonas</taxon>
    </lineage>
</organism>
<gene>
    <name evidence="4" type="ORF">SAMN05216217_11470</name>
</gene>
<sequence length="624" mass="66818">MPQPTALFRQHRPYSLPLLGLVVTALSGCLSGGGSGSTNSLETGIFIDSPVSGLEYRTASREGVTNADGAFSYRRGETLTFSLGGVELGSAAGQSLLSPLDLVNHADDSSHTAAINITRLLQTLDADGNLNNGIQLEAAVKDAIRNHISSTPGFQIDFNDNTAFEDSLADLLDQLNSASAFANGPRNLRQRLAAWLHLQDSLDAADGKGIDFNKRPVIFVHGGAGSASQFESQAQRFIANGYPRSHLATYEYNTSPPDFTLTTTELDAAIDALRQATGFDQVNLMGHSMGTEVSRLYLADPARATKVAAYINLDGRPGDSPPGDVPNLVLWGQYVDQSVTGAENVYPPEEDPVGHIEVATSADSFARMHAFFNAGAAPATTVIPVNSGDQVWIAGRANLFPANSGALGTVLEVSEVDPATGRALTDLPAHSQTIASDGHWGPFAINRGGSYEFVLRRPGVANADHYFYREPYQTDSYQIRLNTSAPGTGVGALLARSANHSNLSISRDMELWGDQGERNDQLRVNGINVVTPQTGPLLKRLSNIFLHDRNTDGVSNLLMADPVFHAIPFMSGLDMHIPGTLEPDGVIAIELTSRRGGAVQRINVPNWASSKVRSISVHFRDYTD</sequence>
<dbReference type="Proteomes" id="UP000243629">
    <property type="component" value="Unassembled WGS sequence"/>
</dbReference>
<evidence type="ECO:0000259" key="1">
    <source>
        <dbReference type="Pfam" id="PF00561"/>
    </source>
</evidence>
<dbReference type="SUPFAM" id="SSF53474">
    <property type="entry name" value="alpha/beta-Hydrolases"/>
    <property type="match status" value="1"/>
</dbReference>
<dbReference type="InterPro" id="IPR000073">
    <property type="entry name" value="AB_hydrolase_1"/>
</dbReference>
<evidence type="ECO:0000259" key="3">
    <source>
        <dbReference type="Pfam" id="PF21768"/>
    </source>
</evidence>
<keyword evidence="4" id="KW-0378">Hydrolase</keyword>
<dbReference type="OrthoDB" id="8871309at2"/>
<protein>
    <submittedName>
        <fullName evidence="4">Alpha/beta hydrolase fold</fullName>
    </submittedName>
</protein>
<dbReference type="AlphaFoldDB" id="A0A1I4TII9"/>
<evidence type="ECO:0000313" key="5">
    <source>
        <dbReference type="Proteomes" id="UP000243629"/>
    </source>
</evidence>
<dbReference type="InterPro" id="IPR040664">
    <property type="entry name" value="AFL_C"/>
</dbReference>
<evidence type="ECO:0000259" key="2">
    <source>
        <dbReference type="Pfam" id="PF18067"/>
    </source>
</evidence>
<proteinExistence type="predicted"/>
<reference evidence="5" key="1">
    <citation type="submission" date="2016-10" db="EMBL/GenBank/DDBJ databases">
        <authorList>
            <person name="Varghese N."/>
            <person name="Submissions S."/>
        </authorList>
    </citation>
    <scope>NUCLEOTIDE SEQUENCE [LARGE SCALE GENOMIC DNA]</scope>
    <source>
        <strain evidence="5">DSM 24213</strain>
    </source>
</reference>